<evidence type="ECO:0000256" key="4">
    <source>
        <dbReference type="ARBA" id="ARBA00023098"/>
    </source>
</evidence>
<keyword evidence="2" id="KW-0276">Fatty acid metabolism</keyword>
<gene>
    <name evidence="7" type="primary">crt_1</name>
    <name evidence="7" type="ORF">RHODGE_RHODGE_00904</name>
</gene>
<dbReference type="PANTHER" id="PTHR43602:SF1">
    <property type="entry name" value="ENOYL-COA HYDRATASE DOMAIN-CONTAINING PROTEIN 3, MITOCHONDRIAL"/>
    <property type="match status" value="1"/>
</dbReference>
<dbReference type="EMBL" id="UWOC01000066">
    <property type="protein sequence ID" value="VCU07731.1"/>
    <property type="molecule type" value="Genomic_DNA"/>
</dbReference>
<evidence type="ECO:0000313" key="8">
    <source>
        <dbReference type="Proteomes" id="UP000289200"/>
    </source>
</evidence>
<evidence type="ECO:0000256" key="3">
    <source>
        <dbReference type="ARBA" id="ARBA00022946"/>
    </source>
</evidence>
<comment type="similarity">
    <text evidence="1">Belongs to the enoyl-CoA hydratase/isomerase family.</text>
</comment>
<evidence type="ECO:0000313" key="7">
    <source>
        <dbReference type="EMBL" id="VCU07731.1"/>
    </source>
</evidence>
<keyword evidence="4" id="KW-0443">Lipid metabolism</keyword>
<dbReference type="Pfam" id="PF00378">
    <property type="entry name" value="ECH_1"/>
    <property type="match status" value="1"/>
</dbReference>
<evidence type="ECO:0000256" key="2">
    <source>
        <dbReference type="ARBA" id="ARBA00022832"/>
    </source>
</evidence>
<dbReference type="InterPro" id="IPR014748">
    <property type="entry name" value="Enoyl-CoA_hydra_C"/>
</dbReference>
<comment type="function">
    <text evidence="5">May play a role in fatty acid biosynthesis and insulin sensitivity.</text>
</comment>
<dbReference type="Gene3D" id="1.10.12.10">
    <property type="entry name" value="Lyase 2-enoyl-coa Hydratase, Chain A, domain 2"/>
    <property type="match status" value="1"/>
</dbReference>
<dbReference type="InterPro" id="IPR052377">
    <property type="entry name" value="Mitochondrial_ECH-domain"/>
</dbReference>
<evidence type="ECO:0000256" key="1">
    <source>
        <dbReference type="ARBA" id="ARBA00005254"/>
    </source>
</evidence>
<evidence type="ECO:0000256" key="6">
    <source>
        <dbReference type="ARBA" id="ARBA00040545"/>
    </source>
</evidence>
<keyword evidence="8" id="KW-1185">Reference proteome</keyword>
<dbReference type="Gene3D" id="3.90.226.10">
    <property type="entry name" value="2-enoyl-CoA Hydratase, Chain A, domain 1"/>
    <property type="match status" value="1"/>
</dbReference>
<dbReference type="PANTHER" id="PTHR43602">
    <property type="match status" value="1"/>
</dbReference>
<dbReference type="RefSeq" id="WP_129607949.1">
    <property type="nucleotide sequence ID" value="NZ_UWOC01000066.1"/>
</dbReference>
<reference evidence="8" key="1">
    <citation type="submission" date="2018-10" db="EMBL/GenBank/DDBJ databases">
        <authorList>
            <person name="Peiro R."/>
            <person name="Begona"/>
            <person name="Cbmso G."/>
            <person name="Lopez M."/>
            <person name="Gonzalez S."/>
            <person name="Sacristan E."/>
            <person name="Castillo E."/>
        </authorList>
    </citation>
    <scope>NUCLEOTIDE SEQUENCE [LARGE SCALE GENOMIC DNA]</scope>
</reference>
<keyword evidence="3" id="KW-0809">Transit peptide</keyword>
<accession>A0A3S4CFD7</accession>
<dbReference type="InterPro" id="IPR029045">
    <property type="entry name" value="ClpP/crotonase-like_dom_sf"/>
</dbReference>
<proteinExistence type="inferred from homology"/>
<organism evidence="7 8">
    <name type="scientific">Rhodoplanes serenus</name>
    <dbReference type="NCBI Taxonomy" id="200615"/>
    <lineage>
        <taxon>Bacteria</taxon>
        <taxon>Pseudomonadati</taxon>
        <taxon>Pseudomonadota</taxon>
        <taxon>Alphaproteobacteria</taxon>
        <taxon>Hyphomicrobiales</taxon>
        <taxon>Nitrobacteraceae</taxon>
        <taxon>Rhodoplanes</taxon>
    </lineage>
</organism>
<sequence>MPLTTSAFTDPALANRTSASAPIVRREDHDRVALVVLDRPKSRNALSDAMLAALAETFSGLAEERRIRAVVLAAEGPVFCAGHDLKEMTAHRTDPDRGRAYFADLLGRCAAVMQAVVNLPQPVIAAVNGTATAAGCQLVASCDLAIAAANARFCTPGVDIGLFCSTPMVALSRNVAPKHAMAMLLTGDMVDAAEAARIGLVNRVVEPGRERPEALVLAERIAAKSAVAIRHGKRAFYRQRELPLADAYHYAATVMTENMMARDAEEGIDAFIGKRRPTWEDQ</sequence>
<dbReference type="InterPro" id="IPR001753">
    <property type="entry name" value="Enoyl-CoA_hydra/iso"/>
</dbReference>
<evidence type="ECO:0000256" key="5">
    <source>
        <dbReference type="ARBA" id="ARBA00037410"/>
    </source>
</evidence>
<protein>
    <recommendedName>
        <fullName evidence="6">Enoyl-CoA hydratase domain-containing protein 3, mitochondrial</fullName>
    </recommendedName>
</protein>
<dbReference type="OrthoDB" id="9795727at2"/>
<comment type="caution">
    <text evidence="7">The sequence shown here is derived from an EMBL/GenBank/DDBJ whole genome shotgun (WGS) entry which is preliminary data.</text>
</comment>
<dbReference type="Proteomes" id="UP000289200">
    <property type="component" value="Unassembled WGS sequence"/>
</dbReference>
<name>A0A3S4CFD7_9BRAD</name>
<dbReference type="SUPFAM" id="SSF52096">
    <property type="entry name" value="ClpP/crotonase"/>
    <property type="match status" value="1"/>
</dbReference>
<dbReference type="GO" id="GO:0006631">
    <property type="term" value="P:fatty acid metabolic process"/>
    <property type="evidence" value="ECO:0007669"/>
    <property type="project" value="UniProtKB-KW"/>
</dbReference>
<dbReference type="CDD" id="cd06558">
    <property type="entry name" value="crotonase-like"/>
    <property type="match status" value="1"/>
</dbReference>
<dbReference type="GO" id="GO:0016836">
    <property type="term" value="F:hydro-lyase activity"/>
    <property type="evidence" value="ECO:0007669"/>
    <property type="project" value="TreeGrafter"/>
</dbReference>
<dbReference type="AlphaFoldDB" id="A0A3S4CFD7"/>
<dbReference type="NCBIfam" id="NF006008">
    <property type="entry name" value="PRK08139.1"/>
    <property type="match status" value="1"/>
</dbReference>